<sequence length="91" mass="10656">MKIKWLPIESAPKDGTKVIIRCNENVDIGEYVIINFTNEFGSIGWNEGWRGSFWSGIKPRCYSGDYKNPEQYENQPTHWLPIPEFEEDESE</sequence>
<dbReference type="EMBL" id="LR797389">
    <property type="protein sequence ID" value="CAB4212765.1"/>
    <property type="molecule type" value="Genomic_DNA"/>
</dbReference>
<proteinExistence type="predicted"/>
<gene>
    <name evidence="3" type="ORF">UFOVP1089_18</name>
    <name evidence="4" type="ORF">UFOVP1443_37</name>
    <name evidence="2" type="ORF">UFOVP459_67</name>
</gene>
<reference evidence="3" key="1">
    <citation type="submission" date="2020-05" db="EMBL/GenBank/DDBJ databases">
        <authorList>
            <person name="Chiriac C."/>
            <person name="Salcher M."/>
            <person name="Ghai R."/>
            <person name="Kavagutti S V."/>
        </authorList>
    </citation>
    <scope>NUCLEOTIDE SEQUENCE</scope>
</reference>
<evidence type="ECO:0000313" key="3">
    <source>
        <dbReference type="EMBL" id="CAB4182736.1"/>
    </source>
</evidence>
<accession>A0A6J5QJV6</accession>
<protein>
    <submittedName>
        <fullName evidence="3">Uncharacterized protein</fullName>
    </submittedName>
</protein>
<evidence type="ECO:0000313" key="4">
    <source>
        <dbReference type="EMBL" id="CAB4212765.1"/>
    </source>
</evidence>
<organism evidence="3">
    <name type="scientific">uncultured Caudovirales phage</name>
    <dbReference type="NCBI Taxonomy" id="2100421"/>
    <lineage>
        <taxon>Viruses</taxon>
        <taxon>Duplodnaviria</taxon>
        <taxon>Heunggongvirae</taxon>
        <taxon>Uroviricota</taxon>
        <taxon>Caudoviricetes</taxon>
        <taxon>Peduoviridae</taxon>
        <taxon>Maltschvirus</taxon>
        <taxon>Maltschvirus maltsch</taxon>
    </lineage>
</organism>
<evidence type="ECO:0000313" key="2">
    <source>
        <dbReference type="EMBL" id="CAB4144829.1"/>
    </source>
</evidence>
<evidence type="ECO:0000256" key="1">
    <source>
        <dbReference type="SAM" id="MobiDB-lite"/>
    </source>
</evidence>
<dbReference type="EMBL" id="LR796424">
    <property type="protein sequence ID" value="CAB4144829.1"/>
    <property type="molecule type" value="Genomic_DNA"/>
</dbReference>
<dbReference type="EMBL" id="LR797029">
    <property type="protein sequence ID" value="CAB4182736.1"/>
    <property type="molecule type" value="Genomic_DNA"/>
</dbReference>
<name>A0A6J5QJV6_9CAUD</name>
<feature type="region of interest" description="Disordered" evidence="1">
    <location>
        <begin position="71"/>
        <end position="91"/>
    </location>
</feature>